<keyword evidence="4 8" id="KW-0175">Coiled coil</keyword>
<evidence type="ECO:0000256" key="5">
    <source>
        <dbReference type="ARBA" id="ARBA00023242"/>
    </source>
</evidence>
<dbReference type="GO" id="GO:0003677">
    <property type="term" value="F:DNA binding"/>
    <property type="evidence" value="ECO:0007669"/>
    <property type="project" value="TreeGrafter"/>
</dbReference>
<gene>
    <name evidence="10" type="ORF">TSAR_011061</name>
</gene>
<dbReference type="SUPFAM" id="SSF75553">
    <property type="entry name" value="Smc hinge domain"/>
    <property type="match status" value="1"/>
</dbReference>
<feature type="domain" description="SMC hinge" evidence="9">
    <location>
        <begin position="513"/>
        <end position="639"/>
    </location>
</feature>
<dbReference type="InterPro" id="IPR003395">
    <property type="entry name" value="RecF/RecN/SMC_N"/>
</dbReference>
<feature type="coiled-coil region" evidence="8">
    <location>
        <begin position="694"/>
        <end position="787"/>
    </location>
</feature>
<dbReference type="Gene3D" id="3.30.70.1620">
    <property type="match status" value="1"/>
</dbReference>
<feature type="coiled-coil region" evidence="8">
    <location>
        <begin position="443"/>
        <end position="498"/>
    </location>
</feature>
<evidence type="ECO:0000256" key="2">
    <source>
        <dbReference type="ARBA" id="ARBA00022618"/>
    </source>
</evidence>
<dbReference type="InterPro" id="IPR036277">
    <property type="entry name" value="SMC_hinge_sf"/>
</dbReference>
<keyword evidence="11" id="KW-1185">Reference proteome</keyword>
<dbReference type="GO" id="GO:0005524">
    <property type="term" value="F:ATP binding"/>
    <property type="evidence" value="ECO:0007669"/>
    <property type="project" value="InterPro"/>
</dbReference>
<feature type="coiled-coil region" evidence="8">
    <location>
        <begin position="840"/>
        <end position="936"/>
    </location>
</feature>
<dbReference type="InterPro" id="IPR010935">
    <property type="entry name" value="SMC_hinge"/>
</dbReference>
<accession>A0A232FG07</accession>
<dbReference type="STRING" id="543379.A0A232FG07"/>
<dbReference type="GO" id="GO:0008278">
    <property type="term" value="C:cohesin complex"/>
    <property type="evidence" value="ECO:0007669"/>
    <property type="project" value="TreeGrafter"/>
</dbReference>
<dbReference type="Pfam" id="PF02463">
    <property type="entry name" value="SMC_N"/>
    <property type="match status" value="1"/>
</dbReference>
<evidence type="ECO:0000256" key="1">
    <source>
        <dbReference type="ARBA" id="ARBA00004123"/>
    </source>
</evidence>
<evidence type="ECO:0000313" key="11">
    <source>
        <dbReference type="Proteomes" id="UP000215335"/>
    </source>
</evidence>
<dbReference type="GO" id="GO:0016887">
    <property type="term" value="F:ATP hydrolysis activity"/>
    <property type="evidence" value="ECO:0007669"/>
    <property type="project" value="InterPro"/>
</dbReference>
<keyword evidence="2" id="KW-0132">Cell division</keyword>
<dbReference type="PIRSF" id="PIRSF005719">
    <property type="entry name" value="SMC"/>
    <property type="match status" value="1"/>
</dbReference>
<dbReference type="OrthoDB" id="5575062at2759"/>
<dbReference type="PANTHER" id="PTHR18937">
    <property type="entry name" value="STRUCTURAL MAINTENANCE OF CHROMOSOMES SMC FAMILY MEMBER"/>
    <property type="match status" value="1"/>
</dbReference>
<proteinExistence type="inferred from homology"/>
<protein>
    <recommendedName>
        <fullName evidence="7">Structural maintenance of chromosomes protein</fullName>
    </recommendedName>
</protein>
<comment type="similarity">
    <text evidence="7">Belongs to the SMC family.</text>
</comment>
<evidence type="ECO:0000313" key="10">
    <source>
        <dbReference type="EMBL" id="OXU29450.1"/>
    </source>
</evidence>
<dbReference type="Gene3D" id="1.20.1060.20">
    <property type="match status" value="1"/>
</dbReference>
<dbReference type="Gene3D" id="3.40.50.300">
    <property type="entry name" value="P-loop containing nucleotide triphosphate hydrolases"/>
    <property type="match status" value="2"/>
</dbReference>
<evidence type="ECO:0000256" key="4">
    <source>
        <dbReference type="ARBA" id="ARBA00023054"/>
    </source>
</evidence>
<evidence type="ECO:0000256" key="6">
    <source>
        <dbReference type="ARBA" id="ARBA00023306"/>
    </source>
</evidence>
<dbReference type="AlphaFoldDB" id="A0A232FG07"/>
<feature type="coiled-coil region" evidence="8">
    <location>
        <begin position="168"/>
        <end position="209"/>
    </location>
</feature>
<comment type="caution">
    <text evidence="10">The sequence shown here is derived from an EMBL/GenBank/DDBJ whole genome shotgun (WGS) entry which is preliminary data.</text>
</comment>
<keyword evidence="6" id="KW-0131">Cell cycle</keyword>
<sequence length="1269" mass="147118">MTGSIGFPVLELENFKSYKNRTRFEWAALITAVVGLNGTGKSSVVNAIQYACCFPEFGRGVTVKHIKEDICNSEIRDSDDPSDTWVELTLDVHNTQTNFRRITDYRNSVHRYCINGEEVSRIVYKRSLLQYNINPKINTFLVQQGGIERFATQSPKELCELFERLSGSYEFKAEYTRLEKELQRLRAEASEQKNELAYHRKEMKKIQKTEAEWAEIRKLEDDYNRCEYEYYLAILYQIDKTVDDLVEKHDKLQNNIKIAQKIKTSTEEEIKLLVSMFSEREESLALMEAELEEARRDMLNYSTKEAELKEKLALYKNKIKKIEDNLKDMEKKVEAHKNILKDLAQQKMEIEKEIEFLLSQSQASSLNLNDEQNEIYLQLKSEALKKCSHYIDLISSKTREQSAIRDQIDEYKAKEESILQKVKKEKLLIDEIHSKELNVYKNINETEEEHTKVQINLDELKKEIEGLVESKEQSLAAIDMLNKKIDEQQETKQDQIESSRKQIVLKELKAYCTGVHDRLINLCEVGAENLEIDKLEIAITKILGKKMDHIIVDETKDALNCIYFLKEKYKGSKYSTVETFIPLNGLKKIKFNRGILQGEENARFAIDVMAVSEKYKDALTSALGNVVICDTDERASELSKNKKLNCVSYNGTLYKKDGTFSGGLSDLSIKSKKKWNEKKLQNLKNEKVEKMTILRKQINVIDSKNKQIHELESKLISLEKRLKEYLKPLLQNLQKELTDKKNKLAGLDNLLNDQKNSGELEKLENEFKSTTNELEKVEKKKEDIENSVFSDFCATYKLKNIQEYEMGDLEKYIKRDSRKKELDNLLDKINNQIDFENSCILESQAKVQKLQDDLQKTKEQYDELNKKSNKIGKRHDKNKLFFSKDTEVKKTRQEIEELSKKLKMEETKMKSIKRDLEEWDTSIRTIKAQIALLENKKHKSLVECKDKNIEIPLVTGTLKTANLKSELIGFKSDTDKSSQRSSSESGIEEKNVEVDYTKLPKSWNELGEDGLNNTVKTLKDKLKTLHETINQDLPNAKTSREMAIKARANERALKKKYEDKLKELSNTSKDFNNVKNNRLIAFRTFFSSVEEDVGKHFKTLYNSTTAEAHLVMRNQDEPYLDGLDFSCIVPNKRFIQLQNLSGGEKTMCSIALLFALNSVKRSPFLIFDEMDAALDNANINRMTKFFWKLKNSTQMIIISHHDLICVCADAVVGVNISPITNSSYTCHLDVTLYSREVLAERNLKEGHQELPVLLRSKMQAKLKKSKSRR</sequence>
<evidence type="ECO:0000256" key="7">
    <source>
        <dbReference type="PIRNR" id="PIRNR005719"/>
    </source>
</evidence>
<comment type="subcellular location">
    <subcellularLocation>
        <location evidence="1 7">Nucleus</location>
    </subcellularLocation>
</comment>
<dbReference type="GO" id="GO:0007062">
    <property type="term" value="P:sister chromatid cohesion"/>
    <property type="evidence" value="ECO:0007669"/>
    <property type="project" value="TreeGrafter"/>
</dbReference>
<organism evidence="10 11">
    <name type="scientific">Trichomalopsis sarcophagae</name>
    <dbReference type="NCBI Taxonomy" id="543379"/>
    <lineage>
        <taxon>Eukaryota</taxon>
        <taxon>Metazoa</taxon>
        <taxon>Ecdysozoa</taxon>
        <taxon>Arthropoda</taxon>
        <taxon>Hexapoda</taxon>
        <taxon>Insecta</taxon>
        <taxon>Pterygota</taxon>
        <taxon>Neoptera</taxon>
        <taxon>Endopterygota</taxon>
        <taxon>Hymenoptera</taxon>
        <taxon>Apocrita</taxon>
        <taxon>Proctotrupomorpha</taxon>
        <taxon>Chalcidoidea</taxon>
        <taxon>Pteromalidae</taxon>
        <taxon>Pteromalinae</taxon>
        <taxon>Trichomalopsis</taxon>
    </lineage>
</organism>
<dbReference type="GO" id="GO:0005634">
    <property type="term" value="C:nucleus"/>
    <property type="evidence" value="ECO:0007669"/>
    <property type="project" value="UniProtKB-SubCell"/>
</dbReference>
<dbReference type="EMBL" id="NNAY01000289">
    <property type="protein sequence ID" value="OXU29450.1"/>
    <property type="molecule type" value="Genomic_DNA"/>
</dbReference>
<dbReference type="GO" id="GO:0051301">
    <property type="term" value="P:cell division"/>
    <property type="evidence" value="ECO:0007669"/>
    <property type="project" value="UniProtKB-KW"/>
</dbReference>
<evidence type="ECO:0000256" key="8">
    <source>
        <dbReference type="SAM" id="Coils"/>
    </source>
</evidence>
<reference evidence="10 11" key="1">
    <citation type="journal article" date="2017" name="Curr. Biol.">
        <title>The Evolution of Venom by Co-option of Single-Copy Genes.</title>
        <authorList>
            <person name="Martinson E.O."/>
            <person name="Mrinalini"/>
            <person name="Kelkar Y.D."/>
            <person name="Chang C.H."/>
            <person name="Werren J.H."/>
        </authorList>
    </citation>
    <scope>NUCLEOTIDE SEQUENCE [LARGE SCALE GENOMIC DNA]</scope>
    <source>
        <strain evidence="10 11">Alberta</strain>
        <tissue evidence="10">Whole body</tissue>
    </source>
</reference>
<name>A0A232FG07_9HYME</name>
<evidence type="ECO:0000259" key="9">
    <source>
        <dbReference type="SMART" id="SM00968"/>
    </source>
</evidence>
<dbReference type="PANTHER" id="PTHR18937:SF12">
    <property type="entry name" value="STRUCTURAL MAINTENANCE OF CHROMOSOMES PROTEIN"/>
    <property type="match status" value="1"/>
</dbReference>
<keyword evidence="3" id="KW-0498">Mitosis</keyword>
<keyword evidence="5 7" id="KW-0539">Nucleus</keyword>
<dbReference type="InterPro" id="IPR027417">
    <property type="entry name" value="P-loop_NTPase"/>
</dbReference>
<dbReference type="Proteomes" id="UP000215335">
    <property type="component" value="Unassembled WGS sequence"/>
</dbReference>
<dbReference type="Pfam" id="PF06470">
    <property type="entry name" value="SMC_hinge"/>
    <property type="match status" value="1"/>
</dbReference>
<evidence type="ECO:0000256" key="3">
    <source>
        <dbReference type="ARBA" id="ARBA00022776"/>
    </source>
</evidence>
<feature type="coiled-coil region" evidence="8">
    <location>
        <begin position="1047"/>
        <end position="1074"/>
    </location>
</feature>
<feature type="coiled-coil region" evidence="8">
    <location>
        <begin position="242"/>
        <end position="360"/>
    </location>
</feature>
<dbReference type="SUPFAM" id="SSF52540">
    <property type="entry name" value="P-loop containing nucleoside triphosphate hydrolases"/>
    <property type="match status" value="2"/>
</dbReference>
<dbReference type="SMART" id="SM00968">
    <property type="entry name" value="SMC_hinge"/>
    <property type="match status" value="1"/>
</dbReference>
<dbReference type="InterPro" id="IPR024704">
    <property type="entry name" value="SMC"/>
</dbReference>